<evidence type="ECO:0000256" key="5">
    <source>
        <dbReference type="SAM" id="SignalP"/>
    </source>
</evidence>
<feature type="repeat" description="ANK" evidence="3">
    <location>
        <begin position="189"/>
        <end position="217"/>
    </location>
</feature>
<feature type="repeat" description="ANK" evidence="3">
    <location>
        <begin position="156"/>
        <end position="188"/>
    </location>
</feature>
<accession>A0A143PKL5</accession>
<feature type="signal peptide" evidence="5">
    <location>
        <begin position="1"/>
        <end position="23"/>
    </location>
</feature>
<feature type="repeat" description="ANK" evidence="3">
    <location>
        <begin position="239"/>
        <end position="267"/>
    </location>
</feature>
<keyword evidence="1" id="KW-0677">Repeat</keyword>
<organism evidence="6 7">
    <name type="scientific">Luteitalea pratensis</name>
    <dbReference type="NCBI Taxonomy" id="1855912"/>
    <lineage>
        <taxon>Bacteria</taxon>
        <taxon>Pseudomonadati</taxon>
        <taxon>Acidobacteriota</taxon>
        <taxon>Vicinamibacteria</taxon>
        <taxon>Vicinamibacterales</taxon>
        <taxon>Vicinamibacteraceae</taxon>
        <taxon>Luteitalea</taxon>
    </lineage>
</organism>
<dbReference type="EMBL" id="CP015136">
    <property type="protein sequence ID" value="AMY08966.1"/>
    <property type="molecule type" value="Genomic_DNA"/>
</dbReference>
<keyword evidence="5" id="KW-0732">Signal</keyword>
<dbReference type="PRINTS" id="PR01415">
    <property type="entry name" value="ANKYRIN"/>
</dbReference>
<dbReference type="PANTHER" id="PTHR24173">
    <property type="entry name" value="ANKYRIN REPEAT CONTAINING"/>
    <property type="match status" value="1"/>
</dbReference>
<feature type="repeat" description="ANK" evidence="3">
    <location>
        <begin position="334"/>
        <end position="366"/>
    </location>
</feature>
<keyword evidence="2 3" id="KW-0040">ANK repeat</keyword>
<evidence type="ECO:0000313" key="6">
    <source>
        <dbReference type="EMBL" id="AMY08966.1"/>
    </source>
</evidence>
<reference evidence="7" key="2">
    <citation type="submission" date="2016-04" db="EMBL/GenBank/DDBJ databases">
        <title>First Complete Genome Sequence of a Subdivision 6 Acidobacterium.</title>
        <authorList>
            <person name="Huang S."/>
            <person name="Vieira S."/>
            <person name="Bunk B."/>
            <person name="Riedel T."/>
            <person name="Sproeer C."/>
            <person name="Overmann J."/>
        </authorList>
    </citation>
    <scope>NUCLEOTIDE SEQUENCE [LARGE SCALE GENOMIC DNA]</scope>
    <source>
        <strain evidence="7">DSM 100886 HEG_-6_39</strain>
    </source>
</reference>
<reference evidence="6 7" key="1">
    <citation type="journal article" date="2016" name="Genome Announc.">
        <title>First Complete Genome Sequence of a Subdivision 6 Acidobacterium Strain.</title>
        <authorList>
            <person name="Huang S."/>
            <person name="Vieira S."/>
            <person name="Bunk B."/>
            <person name="Riedel T."/>
            <person name="Sproer C."/>
            <person name="Overmann J."/>
        </authorList>
    </citation>
    <scope>NUCLEOTIDE SEQUENCE [LARGE SCALE GENOMIC DNA]</scope>
    <source>
        <strain evidence="7">DSM 100886 HEG_-6_39</strain>
    </source>
</reference>
<dbReference type="Pfam" id="PF00023">
    <property type="entry name" value="Ank"/>
    <property type="match status" value="2"/>
</dbReference>
<feature type="chain" id="PRO_5007511533" evidence="5">
    <location>
        <begin position="24"/>
        <end position="498"/>
    </location>
</feature>
<dbReference type="SMART" id="SM00248">
    <property type="entry name" value="ANK"/>
    <property type="match status" value="10"/>
</dbReference>
<protein>
    <submittedName>
        <fullName evidence="6">Ankyrin repeat protein</fullName>
    </submittedName>
</protein>
<dbReference type="OrthoDB" id="9812708at2"/>
<keyword evidence="7" id="KW-1185">Reference proteome</keyword>
<dbReference type="PROSITE" id="PS50297">
    <property type="entry name" value="ANK_REP_REGION"/>
    <property type="match status" value="8"/>
</dbReference>
<feature type="region of interest" description="Disordered" evidence="4">
    <location>
        <begin position="216"/>
        <end position="237"/>
    </location>
</feature>
<evidence type="ECO:0000256" key="4">
    <source>
        <dbReference type="SAM" id="MobiDB-lite"/>
    </source>
</evidence>
<feature type="repeat" description="ANK" evidence="3">
    <location>
        <begin position="89"/>
        <end position="121"/>
    </location>
</feature>
<dbReference type="InterPro" id="IPR002110">
    <property type="entry name" value="Ankyrin_rpt"/>
</dbReference>
<dbReference type="AlphaFoldDB" id="A0A143PKL5"/>
<dbReference type="Pfam" id="PF12796">
    <property type="entry name" value="Ank_2"/>
    <property type="match status" value="3"/>
</dbReference>
<dbReference type="Gene3D" id="1.25.40.20">
    <property type="entry name" value="Ankyrin repeat-containing domain"/>
    <property type="match status" value="4"/>
</dbReference>
<feature type="repeat" description="ANK" evidence="3">
    <location>
        <begin position="367"/>
        <end position="412"/>
    </location>
</feature>
<dbReference type="RefSeq" id="WP_110170744.1">
    <property type="nucleotide sequence ID" value="NZ_CP015136.1"/>
</dbReference>
<sequence length="498" mass="51501" precursor="true">MTLRRVALGTAVLLLLASGRASAADAMLADAAERAAWTEVQTLLTRNVDVNAAQADGMTALHWAAHHDDLDVADALIRAGARVTVSNRYGVTPLSIACTNGNAAMVARFLDAGAEATASLPGGETALMTAARTGSLPTVSLLLSRGAPVDAKDERRGQTALMWAAAEGHAPVVLALLAAGADVHAHLSSGFTPLLFAAREGRLDVVRELVHAGADVNEAIPPDGPGPRRRGYGGSVPPAGTTPLLMAVRNAHFEVAAALLDAGAHPDGDVAGYTALHLLTVVRKPGVGDNDPAPEGSGKVGSLDLVRALVARGANVNARMTKRPNLNNTRLDERGATPFLLAALTADAELMRVLVKAGADPSIPNVDGSTPLMVAAGLATRSPGEDAGTEPEVLEALQLLLDLGADPNAVDRHGETAMHGAAYKNLPKAVRMLAAKGARIDVWNQPDEFGWTPLAISAGYRFGNFKPSPETEAALREVMLAAGVTPPAVIVAKTRQIY</sequence>
<name>A0A143PKL5_LUTPR</name>
<feature type="repeat" description="ANK" evidence="3">
    <location>
        <begin position="56"/>
        <end position="88"/>
    </location>
</feature>
<feature type="repeat" description="ANK" evidence="3">
    <location>
        <begin position="413"/>
        <end position="445"/>
    </location>
</feature>
<proteinExistence type="predicted"/>
<evidence type="ECO:0000256" key="1">
    <source>
        <dbReference type="ARBA" id="ARBA00022737"/>
    </source>
</evidence>
<dbReference type="STRING" id="1855912.LuPra_02172"/>
<evidence type="ECO:0000313" key="7">
    <source>
        <dbReference type="Proteomes" id="UP000076079"/>
    </source>
</evidence>
<evidence type="ECO:0000256" key="2">
    <source>
        <dbReference type="ARBA" id="ARBA00023043"/>
    </source>
</evidence>
<dbReference type="KEGG" id="abac:LuPra_02172"/>
<dbReference type="PATRIC" id="fig|1813736.3.peg.2279"/>
<dbReference type="SUPFAM" id="SSF48403">
    <property type="entry name" value="Ankyrin repeat"/>
    <property type="match status" value="1"/>
</dbReference>
<dbReference type="PANTHER" id="PTHR24173:SF74">
    <property type="entry name" value="ANKYRIN REPEAT DOMAIN-CONTAINING PROTEIN 16"/>
    <property type="match status" value="1"/>
</dbReference>
<feature type="repeat" description="ANK" evidence="3">
    <location>
        <begin position="122"/>
        <end position="154"/>
    </location>
</feature>
<dbReference type="InterPro" id="IPR036770">
    <property type="entry name" value="Ankyrin_rpt-contain_sf"/>
</dbReference>
<gene>
    <name evidence="6" type="ORF">LuPra_02172</name>
</gene>
<dbReference type="PROSITE" id="PS50088">
    <property type="entry name" value="ANK_REPEAT"/>
    <property type="match status" value="9"/>
</dbReference>
<dbReference type="Proteomes" id="UP000076079">
    <property type="component" value="Chromosome"/>
</dbReference>
<evidence type="ECO:0000256" key="3">
    <source>
        <dbReference type="PROSITE-ProRule" id="PRU00023"/>
    </source>
</evidence>